<dbReference type="EMBL" id="JADIKF010000032">
    <property type="protein sequence ID" value="MBM7128247.1"/>
    <property type="molecule type" value="Genomic_DNA"/>
</dbReference>
<proteinExistence type="predicted"/>
<gene>
    <name evidence="2" type="ORF">ISS99_01820</name>
</gene>
<feature type="domain" description="Transposase IS200-like" evidence="1">
    <location>
        <begin position="9"/>
        <end position="113"/>
    </location>
</feature>
<dbReference type="Pfam" id="PF01797">
    <property type="entry name" value="Y1_Tnp"/>
    <property type="match status" value="1"/>
</dbReference>
<sequence length="117" mass="13691">MPRQPRLNLTGLPQHAVQRENNRQPCFLSDQDYRCYLRLLQEAARQENCLVHTCVLTTKHALLLITPIVRSALSRCMRALGRRYVTYFNKTYHRTDTLREGRFKASLVDSQQNSAAW</sequence>
<comment type="caution">
    <text evidence="2">The sequence shown here is derived from an EMBL/GenBank/DDBJ whole genome shotgun (WGS) entry which is preliminary data.</text>
</comment>
<dbReference type="InterPro" id="IPR036515">
    <property type="entry name" value="Transposase_17_sf"/>
</dbReference>
<accession>A0ABS2KBS9</accession>
<protein>
    <submittedName>
        <fullName evidence="2">Transposase</fullName>
    </submittedName>
</protein>
<evidence type="ECO:0000313" key="3">
    <source>
        <dbReference type="Proteomes" id="UP001430193"/>
    </source>
</evidence>
<dbReference type="PANTHER" id="PTHR34322">
    <property type="entry name" value="TRANSPOSASE, Y1_TNP DOMAIN-CONTAINING"/>
    <property type="match status" value="1"/>
</dbReference>
<dbReference type="InterPro" id="IPR002686">
    <property type="entry name" value="Transposase_17"/>
</dbReference>
<evidence type="ECO:0000313" key="2">
    <source>
        <dbReference type="EMBL" id="MBM7128247.1"/>
    </source>
</evidence>
<name>A0ABS2KBS9_9GAMM</name>
<keyword evidence="3" id="KW-1185">Reference proteome</keyword>
<dbReference type="Gene3D" id="3.30.70.1290">
    <property type="entry name" value="Transposase IS200-like"/>
    <property type="match status" value="1"/>
</dbReference>
<organism evidence="2 3">
    <name type="scientific">Dyella mobilis</name>
    <dbReference type="NCBI Taxonomy" id="1849582"/>
    <lineage>
        <taxon>Bacteria</taxon>
        <taxon>Pseudomonadati</taxon>
        <taxon>Pseudomonadota</taxon>
        <taxon>Gammaproteobacteria</taxon>
        <taxon>Lysobacterales</taxon>
        <taxon>Rhodanobacteraceae</taxon>
        <taxon>Dyella</taxon>
    </lineage>
</organism>
<dbReference type="SUPFAM" id="SSF143422">
    <property type="entry name" value="Transposase IS200-like"/>
    <property type="match status" value="1"/>
</dbReference>
<dbReference type="Proteomes" id="UP001430193">
    <property type="component" value="Unassembled WGS sequence"/>
</dbReference>
<dbReference type="PANTHER" id="PTHR34322:SF2">
    <property type="entry name" value="TRANSPOSASE IS200-LIKE DOMAIN-CONTAINING PROTEIN"/>
    <property type="match status" value="1"/>
</dbReference>
<evidence type="ECO:0000259" key="1">
    <source>
        <dbReference type="SMART" id="SM01321"/>
    </source>
</evidence>
<reference evidence="2" key="1">
    <citation type="submission" date="2020-10" db="EMBL/GenBank/DDBJ databases">
        <title>Phylogeny of dyella-like bacteria.</title>
        <authorList>
            <person name="Fu J."/>
        </authorList>
    </citation>
    <scope>NUCLEOTIDE SEQUENCE</scope>
    <source>
        <strain evidence="2">DHON07</strain>
    </source>
</reference>
<dbReference type="SMART" id="SM01321">
    <property type="entry name" value="Y1_Tnp"/>
    <property type="match status" value="1"/>
</dbReference>